<comment type="caution">
    <text evidence="3">The sequence shown here is derived from an EMBL/GenBank/DDBJ whole genome shotgun (WGS) entry which is preliminary data.</text>
</comment>
<dbReference type="Proteomes" id="UP001549031">
    <property type="component" value="Unassembled WGS sequence"/>
</dbReference>
<proteinExistence type="predicted"/>
<evidence type="ECO:0000259" key="1">
    <source>
        <dbReference type="Pfam" id="PF08281"/>
    </source>
</evidence>
<sequence>MTTTSGAPLDIRRDFVSLLPRLRRFALTLSTSVDAADELVRLACTKAIIKGQCPSSDHPVTPWLFKLVRSAALETTAKPKKLPALSNAARSPATEQQAIVLGLPTGQASAFLLVEIEGFSYAEAADILDVSSESLVARLCEARTNFAAIAAPTAERRA</sequence>
<evidence type="ECO:0000259" key="2">
    <source>
        <dbReference type="Pfam" id="PF22029"/>
    </source>
</evidence>
<dbReference type="SUPFAM" id="SSF88946">
    <property type="entry name" value="Sigma2 domain of RNA polymerase sigma factors"/>
    <property type="match status" value="1"/>
</dbReference>
<dbReference type="EMBL" id="JBEPLJ010000008">
    <property type="protein sequence ID" value="MET3586273.1"/>
    <property type="molecule type" value="Genomic_DNA"/>
</dbReference>
<dbReference type="InterPro" id="IPR053866">
    <property type="entry name" value="PhyR_sigma2"/>
</dbReference>
<feature type="domain" description="PhyR sigma2" evidence="2">
    <location>
        <begin position="18"/>
        <end position="67"/>
    </location>
</feature>
<dbReference type="Gene3D" id="1.20.140.160">
    <property type="match status" value="1"/>
</dbReference>
<dbReference type="RefSeq" id="WP_247244112.1">
    <property type="nucleotide sequence ID" value="NZ_JALJRA010000008.1"/>
</dbReference>
<dbReference type="Pfam" id="PF08281">
    <property type="entry name" value="Sigma70_r4_2"/>
    <property type="match status" value="1"/>
</dbReference>
<feature type="domain" description="RNA polymerase sigma factor 70 region 4 type 2" evidence="1">
    <location>
        <begin position="99"/>
        <end position="143"/>
    </location>
</feature>
<keyword evidence="4" id="KW-1185">Reference proteome</keyword>
<evidence type="ECO:0000313" key="4">
    <source>
        <dbReference type="Proteomes" id="UP001549031"/>
    </source>
</evidence>
<dbReference type="SUPFAM" id="SSF88659">
    <property type="entry name" value="Sigma3 and sigma4 domains of RNA polymerase sigma factors"/>
    <property type="match status" value="1"/>
</dbReference>
<protein>
    <submittedName>
        <fullName evidence="3">RNA polymerase sigma-70 factor (ECF subfamily)</fullName>
    </submittedName>
</protein>
<dbReference type="InterPro" id="IPR013249">
    <property type="entry name" value="RNA_pol_sigma70_r4_t2"/>
</dbReference>
<dbReference type="Pfam" id="PF22029">
    <property type="entry name" value="PhyR_sigma2"/>
    <property type="match status" value="1"/>
</dbReference>
<accession>A0ABV2H6U5</accession>
<dbReference type="InterPro" id="IPR013324">
    <property type="entry name" value="RNA_pol_sigma_r3/r4-like"/>
</dbReference>
<reference evidence="3 4" key="1">
    <citation type="submission" date="2024-06" db="EMBL/GenBank/DDBJ databases">
        <title>Genomic Encyclopedia of Type Strains, Phase IV (KMG-IV): sequencing the most valuable type-strain genomes for metagenomic binning, comparative biology and taxonomic classification.</title>
        <authorList>
            <person name="Goeker M."/>
        </authorList>
    </citation>
    <scope>NUCLEOTIDE SEQUENCE [LARGE SCALE GENOMIC DNA]</scope>
    <source>
        <strain evidence="3 4">DSM 105042</strain>
    </source>
</reference>
<dbReference type="InterPro" id="IPR013325">
    <property type="entry name" value="RNA_pol_sigma_r2"/>
</dbReference>
<gene>
    <name evidence="3" type="ORF">ABID21_002390</name>
</gene>
<evidence type="ECO:0000313" key="3">
    <source>
        <dbReference type="EMBL" id="MET3586273.1"/>
    </source>
</evidence>
<organism evidence="3 4">
    <name type="scientific">Pseudorhizobium tarimense</name>
    <dbReference type="NCBI Taxonomy" id="1079109"/>
    <lineage>
        <taxon>Bacteria</taxon>
        <taxon>Pseudomonadati</taxon>
        <taxon>Pseudomonadota</taxon>
        <taxon>Alphaproteobacteria</taxon>
        <taxon>Hyphomicrobiales</taxon>
        <taxon>Rhizobiaceae</taxon>
        <taxon>Rhizobium/Agrobacterium group</taxon>
        <taxon>Pseudorhizobium</taxon>
    </lineage>
</organism>
<name>A0ABV2H6U5_9HYPH</name>